<dbReference type="CDD" id="cd06588">
    <property type="entry name" value="PhnB_like"/>
    <property type="match status" value="1"/>
</dbReference>
<dbReference type="Pfam" id="PF00903">
    <property type="entry name" value="Glyoxalase"/>
    <property type="match status" value="1"/>
</dbReference>
<organism evidence="2 3">
    <name type="scientific">Kribbella koreensis</name>
    <dbReference type="NCBI Taxonomy" id="57909"/>
    <lineage>
        <taxon>Bacteria</taxon>
        <taxon>Bacillati</taxon>
        <taxon>Actinomycetota</taxon>
        <taxon>Actinomycetes</taxon>
        <taxon>Propionibacteriales</taxon>
        <taxon>Kribbellaceae</taxon>
        <taxon>Kribbella</taxon>
    </lineage>
</organism>
<dbReference type="SUPFAM" id="SSF54593">
    <property type="entry name" value="Glyoxalase/Bleomycin resistance protein/Dihydroxybiphenyl dioxygenase"/>
    <property type="match status" value="1"/>
</dbReference>
<dbReference type="EMBL" id="BAAAHK010000012">
    <property type="protein sequence ID" value="GAA0949404.1"/>
    <property type="molecule type" value="Genomic_DNA"/>
</dbReference>
<proteinExistence type="predicted"/>
<sequence>MSVQTVAHLNFHGEAREALEFYASVFGGDLTIATYGDFGLPKELPDAGKVVFGQVAGGNGFQLMAYDVPGETTPVTPAPSTHRANGTTITTEKFFLSVRGDRIDEVTAYWKALSEGATVIENLAPAQWAPAFGMLTDRFGITWIIDVAATNRQG</sequence>
<comment type="caution">
    <text evidence="2">The sequence shown here is derived from an EMBL/GenBank/DDBJ whole genome shotgun (WGS) entry which is preliminary data.</text>
</comment>
<dbReference type="RefSeq" id="WP_343974198.1">
    <property type="nucleotide sequence ID" value="NZ_BAAAHK010000012.1"/>
</dbReference>
<name>A0ABN1QYT2_9ACTN</name>
<dbReference type="InterPro" id="IPR028973">
    <property type="entry name" value="PhnB-like"/>
</dbReference>
<evidence type="ECO:0000313" key="3">
    <source>
        <dbReference type="Proteomes" id="UP001500542"/>
    </source>
</evidence>
<gene>
    <name evidence="2" type="ORF">GCM10009554_47970</name>
</gene>
<evidence type="ECO:0000259" key="1">
    <source>
        <dbReference type="Pfam" id="PF00903"/>
    </source>
</evidence>
<keyword evidence="3" id="KW-1185">Reference proteome</keyword>
<dbReference type="InterPro" id="IPR004360">
    <property type="entry name" value="Glyas_Fos-R_dOase_dom"/>
</dbReference>
<evidence type="ECO:0000313" key="2">
    <source>
        <dbReference type="EMBL" id="GAA0949404.1"/>
    </source>
</evidence>
<feature type="domain" description="Glyoxalase/fosfomycin resistance/dioxygenase" evidence="1">
    <location>
        <begin position="12"/>
        <end position="143"/>
    </location>
</feature>
<dbReference type="Proteomes" id="UP001500542">
    <property type="component" value="Unassembled WGS sequence"/>
</dbReference>
<reference evidence="2 3" key="1">
    <citation type="journal article" date="2019" name="Int. J. Syst. Evol. Microbiol.">
        <title>The Global Catalogue of Microorganisms (GCM) 10K type strain sequencing project: providing services to taxonomists for standard genome sequencing and annotation.</title>
        <authorList>
            <consortium name="The Broad Institute Genomics Platform"/>
            <consortium name="The Broad Institute Genome Sequencing Center for Infectious Disease"/>
            <person name="Wu L."/>
            <person name="Ma J."/>
        </authorList>
    </citation>
    <scope>NUCLEOTIDE SEQUENCE [LARGE SCALE GENOMIC DNA]</scope>
    <source>
        <strain evidence="2 3">JCM 10977</strain>
    </source>
</reference>
<dbReference type="Gene3D" id="3.10.180.10">
    <property type="entry name" value="2,3-Dihydroxybiphenyl 1,2-Dioxygenase, domain 1"/>
    <property type="match status" value="1"/>
</dbReference>
<dbReference type="PANTHER" id="PTHR33990">
    <property type="entry name" value="PROTEIN YJDN-RELATED"/>
    <property type="match status" value="1"/>
</dbReference>
<dbReference type="PANTHER" id="PTHR33990:SF1">
    <property type="entry name" value="PROTEIN YJDN"/>
    <property type="match status" value="1"/>
</dbReference>
<protein>
    <submittedName>
        <fullName evidence="2">VOC family protein</fullName>
    </submittedName>
</protein>
<dbReference type="InterPro" id="IPR029068">
    <property type="entry name" value="Glyas_Bleomycin-R_OHBP_Dase"/>
</dbReference>
<accession>A0ABN1QYT2</accession>